<feature type="region of interest" description="Disordered" evidence="1">
    <location>
        <begin position="1"/>
        <end position="26"/>
    </location>
</feature>
<keyword evidence="3" id="KW-1185">Reference proteome</keyword>
<name>A0AAD5DUV8_9CHLO</name>
<protein>
    <submittedName>
        <fullName evidence="2">Uncharacterized protein</fullName>
    </submittedName>
</protein>
<dbReference type="Proteomes" id="UP001205105">
    <property type="component" value="Unassembled WGS sequence"/>
</dbReference>
<gene>
    <name evidence="2" type="ORF">COHA_003617</name>
</gene>
<evidence type="ECO:0000313" key="3">
    <source>
        <dbReference type="Proteomes" id="UP001205105"/>
    </source>
</evidence>
<comment type="caution">
    <text evidence="2">The sequence shown here is derived from an EMBL/GenBank/DDBJ whole genome shotgun (WGS) entry which is preliminary data.</text>
</comment>
<sequence>MRVPQEREAYKQAKEAMYPKPSKLGRPLLHRVRSGEEWKDTHSFGQGWRPSDTLRSLMQSIFEAQREDPKLHVGIQRKPCGFVPPTAEYLRRASPAQRAQLHAAASAVVCAELARCSGGSVASSAAGEQRREYLLECQAKLAVLVEGCSSASVAAQAVAEVAFDAAQREAAAAAAREAGEAREAAEAAAVEAAAAGPAPLTPIAESEGEGDAASWQRRRVLWQMHHQKSRVFGPDGCSPEALGELLDGGSEDGSGSCGSLAALGDSASSMDRRGPPCKCAVQGSEIEPAPLEAPHPAAAIRC</sequence>
<accession>A0AAD5DUV8</accession>
<dbReference type="AlphaFoldDB" id="A0AAD5DUV8"/>
<dbReference type="EMBL" id="JADXDR010000049">
    <property type="protein sequence ID" value="KAI7842686.1"/>
    <property type="molecule type" value="Genomic_DNA"/>
</dbReference>
<organism evidence="2 3">
    <name type="scientific">Chlorella ohadii</name>
    <dbReference type="NCBI Taxonomy" id="2649997"/>
    <lineage>
        <taxon>Eukaryota</taxon>
        <taxon>Viridiplantae</taxon>
        <taxon>Chlorophyta</taxon>
        <taxon>core chlorophytes</taxon>
        <taxon>Trebouxiophyceae</taxon>
        <taxon>Chlorellales</taxon>
        <taxon>Chlorellaceae</taxon>
        <taxon>Chlorella clade</taxon>
        <taxon>Chlorella</taxon>
    </lineage>
</organism>
<evidence type="ECO:0000256" key="1">
    <source>
        <dbReference type="SAM" id="MobiDB-lite"/>
    </source>
</evidence>
<proteinExistence type="predicted"/>
<feature type="compositionally biased region" description="Basic and acidic residues" evidence="1">
    <location>
        <begin position="1"/>
        <end position="14"/>
    </location>
</feature>
<reference evidence="2" key="1">
    <citation type="submission" date="2020-11" db="EMBL/GenBank/DDBJ databases">
        <title>Chlorella ohadii genome sequencing and assembly.</title>
        <authorList>
            <person name="Murik O."/>
            <person name="Treves H."/>
            <person name="Kedem I."/>
            <person name="Shotland Y."/>
            <person name="Kaplan A."/>
        </authorList>
    </citation>
    <scope>NUCLEOTIDE SEQUENCE</scope>
    <source>
        <strain evidence="2">1</strain>
    </source>
</reference>
<evidence type="ECO:0000313" key="2">
    <source>
        <dbReference type="EMBL" id="KAI7842686.1"/>
    </source>
</evidence>